<dbReference type="InterPro" id="IPR001387">
    <property type="entry name" value="Cro/C1-type_HTH"/>
</dbReference>
<dbReference type="Proteomes" id="UP000005316">
    <property type="component" value="Unassembled WGS sequence"/>
</dbReference>
<dbReference type="PROSITE" id="PS50943">
    <property type="entry name" value="HTH_CROC1"/>
    <property type="match status" value="1"/>
</dbReference>
<accession>F9DXS7</accession>
<keyword evidence="1" id="KW-0238">DNA-binding</keyword>
<organism evidence="3 4">
    <name type="scientific">Sporosarcina newyorkensis 2681</name>
    <dbReference type="NCBI Taxonomy" id="1027292"/>
    <lineage>
        <taxon>Bacteria</taxon>
        <taxon>Bacillati</taxon>
        <taxon>Bacillota</taxon>
        <taxon>Bacilli</taxon>
        <taxon>Bacillales</taxon>
        <taxon>Caryophanaceae</taxon>
        <taxon>Sporosarcina</taxon>
    </lineage>
</organism>
<dbReference type="InterPro" id="IPR010982">
    <property type="entry name" value="Lambda_DNA-bd_dom_sf"/>
</dbReference>
<dbReference type="CDD" id="cd00093">
    <property type="entry name" value="HTH_XRE"/>
    <property type="match status" value="1"/>
</dbReference>
<dbReference type="PANTHER" id="PTHR46558">
    <property type="entry name" value="TRACRIPTIONAL REGULATORY PROTEIN-RELATED-RELATED"/>
    <property type="match status" value="1"/>
</dbReference>
<sequence>MTDKRRMSVNNYIKARRLEMRWTQDVLAEKLDVSRQTIISLEKGKYNPSLILAFKIAALFDCRIEDIFIYEEE</sequence>
<evidence type="ECO:0000313" key="4">
    <source>
        <dbReference type="Proteomes" id="UP000005316"/>
    </source>
</evidence>
<dbReference type="EMBL" id="AFPZ01000115">
    <property type="protein sequence ID" value="EGQ20065.1"/>
    <property type="molecule type" value="Genomic_DNA"/>
</dbReference>
<reference evidence="3 4" key="1">
    <citation type="submission" date="2011-04" db="EMBL/GenBank/DDBJ databases">
        <authorList>
            <person name="Muzny D."/>
            <person name="Qin X."/>
            <person name="Deng J."/>
            <person name="Jiang H."/>
            <person name="Liu Y."/>
            <person name="Qu J."/>
            <person name="Song X.-Z."/>
            <person name="Zhang L."/>
            <person name="Thornton R."/>
            <person name="Coyle M."/>
            <person name="Francisco L."/>
            <person name="Jackson L."/>
            <person name="Javaid M."/>
            <person name="Korchina V."/>
            <person name="Kovar C."/>
            <person name="Mata R."/>
            <person name="Mathew T."/>
            <person name="Ngo R."/>
            <person name="Nguyen L."/>
            <person name="Nguyen N."/>
            <person name="Okwuonu G."/>
            <person name="Ongeri F."/>
            <person name="Pham C."/>
            <person name="Simmons D."/>
            <person name="Wilczek-Boney K."/>
            <person name="Hale W."/>
            <person name="Jakkamsetti A."/>
            <person name="Pham P."/>
            <person name="Ruth R."/>
            <person name="San Lucas F."/>
            <person name="Warren J."/>
            <person name="Zhang J."/>
            <person name="Zhao Z."/>
            <person name="Zhou C."/>
            <person name="Zhu D."/>
            <person name="Lee S."/>
            <person name="Bess C."/>
            <person name="Blankenburg K."/>
            <person name="Forbes L."/>
            <person name="Fu Q."/>
            <person name="Gubbala S."/>
            <person name="Hirani K."/>
            <person name="Jayaseelan J.C."/>
            <person name="Lara F."/>
            <person name="Munidasa M."/>
            <person name="Palculict T."/>
            <person name="Patil S."/>
            <person name="Pu L.-L."/>
            <person name="Saada N."/>
            <person name="Tang L."/>
            <person name="Weissenberger G."/>
            <person name="Zhu Y."/>
            <person name="Hemphill L."/>
            <person name="Shang Y."/>
            <person name="Youmans B."/>
            <person name="Ayvaz T."/>
            <person name="Ross M."/>
            <person name="Santibanez J."/>
            <person name="Aqrawi P."/>
            <person name="Gross S."/>
            <person name="Joshi V."/>
            <person name="Fowler G."/>
            <person name="Nazareth L."/>
            <person name="Reid J."/>
            <person name="Worley K."/>
            <person name="Petrosino J."/>
            <person name="Highlander S."/>
            <person name="Gibbs R."/>
        </authorList>
    </citation>
    <scope>NUCLEOTIDE SEQUENCE [LARGE SCALE GENOMIC DNA]</scope>
    <source>
        <strain evidence="3 4">2681</strain>
    </source>
</reference>
<evidence type="ECO:0000259" key="2">
    <source>
        <dbReference type="PROSITE" id="PS50943"/>
    </source>
</evidence>
<dbReference type="SMART" id="SM00530">
    <property type="entry name" value="HTH_XRE"/>
    <property type="match status" value="1"/>
</dbReference>
<feature type="domain" description="HTH cro/C1-type" evidence="2">
    <location>
        <begin position="13"/>
        <end position="67"/>
    </location>
</feature>
<dbReference type="STRING" id="759851.SAMN04244570_2609"/>
<gene>
    <name evidence="3" type="primary">lanR2</name>
    <name evidence="3" type="ORF">HMPREF9372_3608</name>
</gene>
<dbReference type="PANTHER" id="PTHR46558:SF4">
    <property type="entry name" value="DNA-BIDING PHAGE PROTEIN"/>
    <property type="match status" value="1"/>
</dbReference>
<proteinExistence type="predicted"/>
<evidence type="ECO:0000256" key="1">
    <source>
        <dbReference type="ARBA" id="ARBA00023125"/>
    </source>
</evidence>
<dbReference type="SUPFAM" id="SSF47413">
    <property type="entry name" value="lambda repressor-like DNA-binding domains"/>
    <property type="match status" value="1"/>
</dbReference>
<dbReference type="Gene3D" id="1.10.260.40">
    <property type="entry name" value="lambda repressor-like DNA-binding domains"/>
    <property type="match status" value="1"/>
</dbReference>
<dbReference type="Pfam" id="PF01381">
    <property type="entry name" value="HTH_3"/>
    <property type="match status" value="1"/>
</dbReference>
<dbReference type="GO" id="GO:0003677">
    <property type="term" value="F:DNA binding"/>
    <property type="evidence" value="ECO:0007669"/>
    <property type="project" value="UniProtKB-KW"/>
</dbReference>
<evidence type="ECO:0000313" key="3">
    <source>
        <dbReference type="EMBL" id="EGQ20065.1"/>
    </source>
</evidence>
<dbReference type="AlphaFoldDB" id="F9DXS7"/>
<protein>
    <submittedName>
        <fullName evidence="3">Cro/CI family transcriptional regulator</fullName>
    </submittedName>
</protein>
<comment type="caution">
    <text evidence="3">The sequence shown here is derived from an EMBL/GenBank/DDBJ whole genome shotgun (WGS) entry which is preliminary data.</text>
</comment>
<dbReference type="HOGENOM" id="CLU_066192_44_1_9"/>
<dbReference type="eggNOG" id="COG1476">
    <property type="taxonomic scope" value="Bacteria"/>
</dbReference>
<name>F9DXS7_9BACL</name>